<keyword evidence="10" id="KW-0472">Membrane</keyword>
<keyword evidence="8 11" id="KW-0408">Iron</keyword>
<evidence type="ECO:0000313" key="14">
    <source>
        <dbReference type="EMBL" id="BAX34740.1"/>
    </source>
</evidence>
<dbReference type="InterPro" id="IPR002401">
    <property type="entry name" value="Cyt_P450_E_grp-I"/>
</dbReference>
<evidence type="ECO:0000256" key="11">
    <source>
        <dbReference type="PIRSR" id="PIRSR602401-1"/>
    </source>
</evidence>
<dbReference type="PROSITE" id="PS00086">
    <property type="entry name" value="CYTOCHROME_P450"/>
    <property type="match status" value="1"/>
</dbReference>
<proteinExistence type="evidence at transcript level"/>
<evidence type="ECO:0000256" key="6">
    <source>
        <dbReference type="ARBA" id="ARBA00022989"/>
    </source>
</evidence>
<dbReference type="FunFam" id="1.10.630.10:FF:000043">
    <property type="entry name" value="Cytochrome P450 99A2"/>
    <property type="match status" value="1"/>
</dbReference>
<keyword evidence="4" id="KW-0812">Transmembrane</keyword>
<dbReference type="Gene3D" id="1.10.630.10">
    <property type="entry name" value="Cytochrome P450"/>
    <property type="match status" value="1"/>
</dbReference>
<evidence type="ECO:0000256" key="12">
    <source>
        <dbReference type="RuleBase" id="RU000461"/>
    </source>
</evidence>
<evidence type="ECO:0000256" key="3">
    <source>
        <dbReference type="ARBA" id="ARBA00022617"/>
    </source>
</evidence>
<dbReference type="PANTHER" id="PTHR47955">
    <property type="entry name" value="CYTOCHROME P450 FAMILY 71 PROTEIN"/>
    <property type="match status" value="1"/>
</dbReference>
<keyword evidence="7 12" id="KW-0560">Oxidoreductase</keyword>
<dbReference type="Pfam" id="PF00067">
    <property type="entry name" value="p450"/>
    <property type="match status" value="1"/>
</dbReference>
<reference evidence="14" key="1">
    <citation type="journal article" date="2017" name="Sci. Rep.">
        <title>Elucidation of terpenoid metabolism in Scoparia dulcis by RNA-seq analysis.</title>
        <authorList>
            <person name="Yamamura Y."/>
            <person name="Kurosaki F."/>
            <person name="Lee J.B."/>
        </authorList>
    </citation>
    <scope>NUCLEOTIDE SEQUENCE</scope>
    <source>
        <tissue evidence="14">Mixture of leaf and root</tissue>
    </source>
</reference>
<feature type="binding site" description="axial binding residue" evidence="11">
    <location>
        <position position="456"/>
    </location>
    <ligand>
        <name>heme</name>
        <dbReference type="ChEBI" id="CHEBI:30413"/>
    </ligand>
    <ligandPart>
        <name>Fe</name>
        <dbReference type="ChEBI" id="CHEBI:18248"/>
    </ligandPart>
</feature>
<dbReference type="InterPro" id="IPR001128">
    <property type="entry name" value="Cyt_P450"/>
</dbReference>
<dbReference type="GO" id="GO:0016705">
    <property type="term" value="F:oxidoreductase activity, acting on paired donors, with incorporation or reduction of molecular oxygen"/>
    <property type="evidence" value="ECO:0007669"/>
    <property type="project" value="InterPro"/>
</dbReference>
<evidence type="ECO:0000256" key="1">
    <source>
        <dbReference type="ARBA" id="ARBA00004167"/>
    </source>
</evidence>
<keyword evidence="5 11" id="KW-0479">Metal-binding</keyword>
<accession>A0A1W7HBX0</accession>
<dbReference type="AlphaFoldDB" id="A0A1W7HBX0"/>
<evidence type="ECO:0000256" key="5">
    <source>
        <dbReference type="ARBA" id="ARBA00022723"/>
    </source>
</evidence>
<sequence>MEVHSFSPCAVLVSLFLFILMISILMGTVSESSRNPGPPGPRKLPFIGNLHLLASRTIPPHHMLRNLAKKYGPVMHLQLGEISTLVISSKESAEEVLKTHDLAFASRPSLLGAEILFYGCKDLAFSPYGEYWIQMRKITALQLLGAKQVQSLRRIREKEALNLCGWIASNAGSTIHLSERLITTNYDILCRSSLGEKSNEHEKLLSIIKEAVEALGGFDITDLYPTYKLLHLFSGLKGRLERIHTDADQTLEHIIHQHKQAAMNAYSSKVVEREQEETENLLDVLLKLQKEGAPDLDQVPLTTENIKAMILVLFFAGSEATSTTLDWAMSEMLKNPSILKRAQQEVRKVLDENLSKVDETFLDKLMYLKLVIKETLRLHPPAPLLLPRECMESSEVSGYKIPVKTRVMINTWAIGRDPRYWQDAESFIPERFLESNVDYKGNDFEFIPFGAGRRMCPGMVHGLVVVEFQLALLLYHFDWSLVGSMKPEDIDMTETFGASARRKNRLYVIPTVMRPLAVE</sequence>
<keyword evidence="6" id="KW-1133">Transmembrane helix</keyword>
<dbReference type="PANTHER" id="PTHR47955:SF8">
    <property type="entry name" value="CYTOCHROME P450 71D11-LIKE"/>
    <property type="match status" value="1"/>
</dbReference>
<dbReference type="GO" id="GO:0016020">
    <property type="term" value="C:membrane"/>
    <property type="evidence" value="ECO:0007669"/>
    <property type="project" value="UniProtKB-SubCell"/>
</dbReference>
<dbReference type="CDD" id="cd11072">
    <property type="entry name" value="CYP71-like"/>
    <property type="match status" value="1"/>
</dbReference>
<keyword evidence="3 11" id="KW-0349">Heme</keyword>
<dbReference type="SUPFAM" id="SSF48264">
    <property type="entry name" value="Cytochrome P450"/>
    <property type="match status" value="1"/>
</dbReference>
<evidence type="ECO:0000256" key="10">
    <source>
        <dbReference type="ARBA" id="ARBA00023136"/>
    </source>
</evidence>
<dbReference type="GO" id="GO:0020037">
    <property type="term" value="F:heme binding"/>
    <property type="evidence" value="ECO:0007669"/>
    <property type="project" value="InterPro"/>
</dbReference>
<dbReference type="GO" id="GO:0005506">
    <property type="term" value="F:iron ion binding"/>
    <property type="evidence" value="ECO:0007669"/>
    <property type="project" value="InterPro"/>
</dbReference>
<dbReference type="PRINTS" id="PR00463">
    <property type="entry name" value="EP450I"/>
</dbReference>
<comment type="subcellular location">
    <subcellularLocation>
        <location evidence="1">Membrane</location>
        <topology evidence="1">Single-pass membrane protein</topology>
    </subcellularLocation>
</comment>
<comment type="similarity">
    <text evidence="2 12">Belongs to the cytochrome P450 family.</text>
</comment>
<organism evidence="14">
    <name type="scientific">Scoparia dulcis</name>
    <name type="common">Sweet broom</name>
    <name type="synonym">Capraria dulcis</name>
    <dbReference type="NCBI Taxonomy" id="107240"/>
    <lineage>
        <taxon>Eukaryota</taxon>
        <taxon>Viridiplantae</taxon>
        <taxon>Streptophyta</taxon>
        <taxon>Embryophyta</taxon>
        <taxon>Tracheophyta</taxon>
        <taxon>Spermatophyta</taxon>
        <taxon>Magnoliopsida</taxon>
        <taxon>eudicotyledons</taxon>
        <taxon>Gunneridae</taxon>
        <taxon>Pentapetalae</taxon>
        <taxon>asterids</taxon>
        <taxon>lamiids</taxon>
        <taxon>Lamiales</taxon>
        <taxon>Plantaginaceae</taxon>
        <taxon>Gratioleae</taxon>
        <taxon>Scoparia</taxon>
    </lineage>
</organism>
<dbReference type="InterPro" id="IPR017972">
    <property type="entry name" value="Cyt_P450_CS"/>
</dbReference>
<keyword evidence="9 12" id="KW-0503">Monooxygenase</keyword>
<feature type="chain" id="PRO_5013139945" evidence="13">
    <location>
        <begin position="31"/>
        <end position="519"/>
    </location>
</feature>
<protein>
    <submittedName>
        <fullName evidence="14">Cytochrome P450</fullName>
    </submittedName>
</protein>
<dbReference type="GO" id="GO:0004497">
    <property type="term" value="F:monooxygenase activity"/>
    <property type="evidence" value="ECO:0007669"/>
    <property type="project" value="UniProtKB-KW"/>
</dbReference>
<evidence type="ECO:0000256" key="7">
    <source>
        <dbReference type="ARBA" id="ARBA00023002"/>
    </source>
</evidence>
<keyword evidence="13" id="KW-0732">Signal</keyword>
<evidence type="ECO:0000256" key="13">
    <source>
        <dbReference type="SAM" id="SignalP"/>
    </source>
</evidence>
<evidence type="ECO:0000256" key="9">
    <source>
        <dbReference type="ARBA" id="ARBA00023033"/>
    </source>
</evidence>
<dbReference type="InterPro" id="IPR036396">
    <property type="entry name" value="Cyt_P450_sf"/>
</dbReference>
<dbReference type="EMBL" id="FX983115">
    <property type="protein sequence ID" value="BAX34740.1"/>
    <property type="molecule type" value="mRNA"/>
</dbReference>
<comment type="cofactor">
    <cofactor evidence="11">
        <name>heme</name>
        <dbReference type="ChEBI" id="CHEBI:30413"/>
    </cofactor>
</comment>
<evidence type="ECO:0000256" key="4">
    <source>
        <dbReference type="ARBA" id="ARBA00022692"/>
    </source>
</evidence>
<feature type="signal peptide" evidence="13">
    <location>
        <begin position="1"/>
        <end position="30"/>
    </location>
</feature>
<evidence type="ECO:0000256" key="2">
    <source>
        <dbReference type="ARBA" id="ARBA00010617"/>
    </source>
</evidence>
<name>A0A1W7HBX0_SCODU</name>
<dbReference type="PRINTS" id="PR00385">
    <property type="entry name" value="P450"/>
</dbReference>
<evidence type="ECO:0000256" key="8">
    <source>
        <dbReference type="ARBA" id="ARBA00023004"/>
    </source>
</evidence>